<dbReference type="CDD" id="cd06241">
    <property type="entry name" value="M14-like"/>
    <property type="match status" value="1"/>
</dbReference>
<name>L8JXF2_9BACT</name>
<dbReference type="Gene3D" id="3.40.630.10">
    <property type="entry name" value="Zn peptidases"/>
    <property type="match status" value="1"/>
</dbReference>
<evidence type="ECO:0000259" key="1">
    <source>
        <dbReference type="Pfam" id="PF00246"/>
    </source>
</evidence>
<dbReference type="GO" id="GO:0004181">
    <property type="term" value="F:metallocarboxypeptidase activity"/>
    <property type="evidence" value="ECO:0007669"/>
    <property type="project" value="InterPro"/>
</dbReference>
<sequence>MNNVLISYFYDAHKFITMKRLLTLILFISQVVALAQNDIKTVFEQSNGQETGTHTEVIAFYEKLAQSSPDIQIRKMGETDSGLPLHLVILDADRDFDLERSREKGKTVILINNGIHPGEADGIEASQMLLRDFAFHKERRAALKDIVLAVIPVYNIGGALNRNSHSRANQNGPKEYGFRGNARNYDLNRDFIKADAKNTRSFYEIFHLTQPDIFIDTHVSNGADYQYSITHLATQHNKLNSEMGRYIDNQFTPKLEALIKKKGSEITPYVNVFNNTPDAEGITQFMDHPTYSTGYTALFNTLGFMIETHMLKPFNVRVMATYDFLEAVIDIAGKEGKEIQRIRKANKMKPGERHPIAWKLDRGQHKEIPFKGYEGAMVESKVTGQQRLYYDRNKPFSKTIPYYNTYVPAREVTLPVGYVVPQGWHAVIDRLKWNGLKYTLLSRDTTINVEAYRIEKYNTSSSAYEGHYPHNSTEVSKETKTMSFSKGDYIFHIDQPGGRYLVETLEPEATDSFFNWNFFDTILQQKEHFSPYVFEEAAWDLLQNDPELKQAFEAKKKENKEFSESWYAQLDFIFKRSPYYENAHLQYPVYRLVE</sequence>
<dbReference type="EMBL" id="AMZN01000014">
    <property type="protein sequence ID" value="ELR72863.1"/>
    <property type="molecule type" value="Genomic_DNA"/>
</dbReference>
<dbReference type="GO" id="GO:0006508">
    <property type="term" value="P:proteolysis"/>
    <property type="evidence" value="ECO:0007669"/>
    <property type="project" value="InterPro"/>
</dbReference>
<reference evidence="2 3" key="1">
    <citation type="submission" date="2012-12" db="EMBL/GenBank/DDBJ databases">
        <title>Genome assembly of Fulvivirga imtechensis AK7.</title>
        <authorList>
            <person name="Nupur N."/>
            <person name="Khatri I."/>
            <person name="Kumar R."/>
            <person name="Subramanian S."/>
            <person name="Pinnaka A."/>
        </authorList>
    </citation>
    <scope>NUCLEOTIDE SEQUENCE [LARGE SCALE GENOMIC DNA]</scope>
    <source>
        <strain evidence="2 3">AK7</strain>
    </source>
</reference>
<evidence type="ECO:0000313" key="2">
    <source>
        <dbReference type="EMBL" id="ELR72863.1"/>
    </source>
</evidence>
<dbReference type="GO" id="GO:0008270">
    <property type="term" value="F:zinc ion binding"/>
    <property type="evidence" value="ECO:0007669"/>
    <property type="project" value="InterPro"/>
</dbReference>
<organism evidence="2 3">
    <name type="scientific">Fulvivirga imtechensis AK7</name>
    <dbReference type="NCBI Taxonomy" id="1237149"/>
    <lineage>
        <taxon>Bacteria</taxon>
        <taxon>Pseudomonadati</taxon>
        <taxon>Bacteroidota</taxon>
        <taxon>Cytophagia</taxon>
        <taxon>Cytophagales</taxon>
        <taxon>Fulvivirgaceae</taxon>
        <taxon>Fulvivirga</taxon>
    </lineage>
</organism>
<dbReference type="AlphaFoldDB" id="L8JXF2"/>
<dbReference type="PATRIC" id="fig|1237149.3.peg.1057"/>
<dbReference type="Pfam" id="PF00246">
    <property type="entry name" value="Peptidase_M14"/>
    <property type="match status" value="1"/>
</dbReference>
<gene>
    <name evidence="2" type="ORF">C900_00824</name>
</gene>
<dbReference type="InterPro" id="IPR000834">
    <property type="entry name" value="Peptidase_M14"/>
</dbReference>
<accession>L8JXF2</accession>
<protein>
    <recommendedName>
        <fullName evidence="1">Peptidase M14 domain-containing protein</fullName>
    </recommendedName>
</protein>
<comment type="caution">
    <text evidence="2">The sequence shown here is derived from an EMBL/GenBank/DDBJ whole genome shotgun (WGS) entry which is preliminary data.</text>
</comment>
<evidence type="ECO:0000313" key="3">
    <source>
        <dbReference type="Proteomes" id="UP000011135"/>
    </source>
</evidence>
<dbReference type="STRING" id="1237149.C900_00824"/>
<keyword evidence="3" id="KW-1185">Reference proteome</keyword>
<dbReference type="Proteomes" id="UP000011135">
    <property type="component" value="Unassembled WGS sequence"/>
</dbReference>
<feature type="domain" description="Peptidase M14" evidence="1">
    <location>
        <begin position="58"/>
        <end position="194"/>
    </location>
</feature>
<dbReference type="SUPFAM" id="SSF53187">
    <property type="entry name" value="Zn-dependent exopeptidases"/>
    <property type="match status" value="1"/>
</dbReference>
<dbReference type="eggNOG" id="COG2866">
    <property type="taxonomic scope" value="Bacteria"/>
</dbReference>
<proteinExistence type="predicted"/>